<organism evidence="6 7">
    <name type="scientific">Aspergillus leporis</name>
    <dbReference type="NCBI Taxonomy" id="41062"/>
    <lineage>
        <taxon>Eukaryota</taxon>
        <taxon>Fungi</taxon>
        <taxon>Dikarya</taxon>
        <taxon>Ascomycota</taxon>
        <taxon>Pezizomycotina</taxon>
        <taxon>Eurotiomycetes</taxon>
        <taxon>Eurotiomycetidae</taxon>
        <taxon>Eurotiales</taxon>
        <taxon>Aspergillaceae</taxon>
        <taxon>Aspergillus</taxon>
        <taxon>Aspergillus subgen. Circumdati</taxon>
    </lineage>
</organism>
<dbReference type="Pfam" id="PF13602">
    <property type="entry name" value="ADH_zinc_N_2"/>
    <property type="match status" value="1"/>
</dbReference>
<dbReference type="Gene3D" id="3.40.50.150">
    <property type="entry name" value="Vaccinia Virus protein VP39"/>
    <property type="match status" value="1"/>
</dbReference>
<feature type="region of interest" description="C-terminal hotdog fold" evidence="4">
    <location>
        <begin position="117"/>
        <end position="275"/>
    </location>
</feature>
<dbReference type="Gene3D" id="3.90.180.10">
    <property type="entry name" value="Medium-chain alcohol dehydrogenases, catalytic domain"/>
    <property type="match status" value="1"/>
</dbReference>
<dbReference type="SUPFAM" id="SSF50129">
    <property type="entry name" value="GroES-like"/>
    <property type="match status" value="1"/>
</dbReference>
<dbReference type="PANTHER" id="PTHR45681:SF6">
    <property type="entry name" value="POLYKETIDE SYNTHASE 37"/>
    <property type="match status" value="1"/>
</dbReference>
<dbReference type="SMART" id="SM00822">
    <property type="entry name" value="PKS_KR"/>
    <property type="match status" value="1"/>
</dbReference>
<comment type="caution">
    <text evidence="4">Lacks conserved residue(s) required for the propagation of feature annotation.</text>
</comment>
<dbReference type="InterPro" id="IPR057326">
    <property type="entry name" value="KR_dom"/>
</dbReference>
<dbReference type="InterPro" id="IPR020843">
    <property type="entry name" value="ER"/>
</dbReference>
<evidence type="ECO:0000259" key="5">
    <source>
        <dbReference type="PROSITE" id="PS52019"/>
    </source>
</evidence>
<dbReference type="GO" id="GO:0016740">
    <property type="term" value="F:transferase activity"/>
    <property type="evidence" value="ECO:0007669"/>
    <property type="project" value="UniProtKB-KW"/>
</dbReference>
<evidence type="ECO:0000256" key="2">
    <source>
        <dbReference type="ARBA" id="ARBA00022857"/>
    </source>
</evidence>
<dbReference type="Pfam" id="PF08240">
    <property type="entry name" value="ADH_N"/>
    <property type="match status" value="1"/>
</dbReference>
<evidence type="ECO:0000313" key="7">
    <source>
        <dbReference type="Proteomes" id="UP000326565"/>
    </source>
</evidence>
<feature type="region of interest" description="N-terminal hotdog fold" evidence="4">
    <location>
        <begin position="1"/>
        <end position="88"/>
    </location>
</feature>
<dbReference type="InterPro" id="IPR042104">
    <property type="entry name" value="PKS_dehydratase_sf"/>
</dbReference>
<evidence type="ECO:0000313" key="6">
    <source>
        <dbReference type="EMBL" id="KAB8068219.1"/>
    </source>
</evidence>
<dbReference type="Pfam" id="PF14765">
    <property type="entry name" value="PS-DH"/>
    <property type="match status" value="1"/>
</dbReference>
<reference evidence="6 7" key="1">
    <citation type="submission" date="2019-04" db="EMBL/GenBank/DDBJ databases">
        <title>Friends and foes A comparative genomics study of 23 Aspergillus species from section Flavi.</title>
        <authorList>
            <consortium name="DOE Joint Genome Institute"/>
            <person name="Kjaerbolling I."/>
            <person name="Vesth T."/>
            <person name="Frisvad J.C."/>
            <person name="Nybo J.L."/>
            <person name="Theobald S."/>
            <person name="Kildgaard S."/>
            <person name="Isbrandt T."/>
            <person name="Kuo A."/>
            <person name="Sato A."/>
            <person name="Lyhne E.K."/>
            <person name="Kogle M.E."/>
            <person name="Wiebenga A."/>
            <person name="Kun R.S."/>
            <person name="Lubbers R.J."/>
            <person name="Makela M.R."/>
            <person name="Barry K."/>
            <person name="Chovatia M."/>
            <person name="Clum A."/>
            <person name="Daum C."/>
            <person name="Haridas S."/>
            <person name="He G."/>
            <person name="LaButti K."/>
            <person name="Lipzen A."/>
            <person name="Mondo S."/>
            <person name="Riley R."/>
            <person name="Salamov A."/>
            <person name="Simmons B.A."/>
            <person name="Magnuson J.K."/>
            <person name="Henrissat B."/>
            <person name="Mortensen U.H."/>
            <person name="Larsen T.O."/>
            <person name="Devries R.P."/>
            <person name="Grigoriev I.V."/>
            <person name="Machida M."/>
            <person name="Baker S.E."/>
            <person name="Andersen M.R."/>
        </authorList>
    </citation>
    <scope>NUCLEOTIDE SEQUENCE [LARGE SCALE GENOMIC DNA]</scope>
    <source>
        <strain evidence="6 7">CBS 151.66</strain>
    </source>
</reference>
<keyword evidence="1" id="KW-0808">Transferase</keyword>
<feature type="domain" description="PKS/mFAS DH" evidence="5">
    <location>
        <begin position="1"/>
        <end position="275"/>
    </location>
</feature>
<dbReference type="CDD" id="cd02440">
    <property type="entry name" value="AdoMet_MTases"/>
    <property type="match status" value="1"/>
</dbReference>
<dbReference type="Proteomes" id="UP000326565">
    <property type="component" value="Unassembled WGS sequence"/>
</dbReference>
<evidence type="ECO:0000256" key="4">
    <source>
        <dbReference type="PROSITE-ProRule" id="PRU01363"/>
    </source>
</evidence>
<dbReference type="InterPro" id="IPR049900">
    <property type="entry name" value="PKS_mFAS_DH"/>
</dbReference>
<keyword evidence="2" id="KW-0521">NADP</keyword>
<gene>
    <name evidence="6" type="ORF">BDV29DRAFT_162585</name>
</gene>
<dbReference type="InterPro" id="IPR013154">
    <property type="entry name" value="ADH-like_N"/>
</dbReference>
<dbReference type="Pfam" id="PF23114">
    <property type="entry name" value="NAD-bd_HRPKS_sdrA"/>
    <property type="match status" value="1"/>
</dbReference>
<dbReference type="EMBL" id="ML732408">
    <property type="protein sequence ID" value="KAB8068219.1"/>
    <property type="molecule type" value="Genomic_DNA"/>
</dbReference>
<name>A0A5N5WIV7_9EURO</name>
<dbReference type="SMART" id="SM00829">
    <property type="entry name" value="PKS_ER"/>
    <property type="match status" value="1"/>
</dbReference>
<dbReference type="Gene3D" id="3.40.50.720">
    <property type="entry name" value="NAD(P)-binding Rossmann-like Domain"/>
    <property type="match status" value="1"/>
</dbReference>
<dbReference type="Pfam" id="PF08659">
    <property type="entry name" value="KR"/>
    <property type="match status" value="1"/>
</dbReference>
<dbReference type="GO" id="GO:0016491">
    <property type="term" value="F:oxidoreductase activity"/>
    <property type="evidence" value="ECO:0007669"/>
    <property type="project" value="InterPro"/>
</dbReference>
<dbReference type="InterPro" id="IPR029063">
    <property type="entry name" value="SAM-dependent_MTases_sf"/>
</dbReference>
<dbReference type="Gene3D" id="3.10.129.110">
    <property type="entry name" value="Polyketide synthase dehydratase"/>
    <property type="match status" value="1"/>
</dbReference>
<sequence>MAMEAIVQQSAMHNISIGKIDLDVAITCMLAISDGSTIETMLTLRPGRNETPEKSTDDWHEFRIFSWSEGRGWDQHCHGFIKAQENKEVNPVGGYLRQVAYTTQTAQQISEIRNACTVNVDVEMLYSNILTSGVDYGPVFRGLTKIAINNDHQAMAKIHVPNTKVYIPYEYETKCTIHPATLDMCCQTEWVLRGHTKSGSNAGTPLHVLAHQPPILSAGQPQSTRVLVTVPDDPRNAAIGVDGIVLIPVPNDTDRPCIGESNALTYKVHWEPCLDLLSNDNYKQILRPSLENVHMAERQQQINWVAEYYLRNTLSCITKQEVDILKEYRQKFHHWIQSTIDNTVSVESVPEQIIDRVRTMSAAGNLTCKIGELLPGILRGDVDALAPMIEDDLLGRYYQDIDGLRIGAATGGATLPILRRLGGRISGTTPRFAYYTCTDISPAFLEKAKVKFESWGEQMTYKTLDITSDPASQGYQPHSYDLVVACNVLHATPEIMQTMANVRILLKSGGRLLLIEETTGQPRHFPFTALPGWWLSQDATRMDGPLLDVAGWNDVMKARGFSGVDLKLYDFPDAPTRCGCLMLSTANATQMLEGQTEVVIVDDDIHDGPNLSERLVKGIQDLIGVSPTTTALSEANPILAQLEKGLFETIQKFIASARGILWVIGHTKTDSRSLGGNMAVGLARTVKSETGMPFATLDLGERESMSDVEATKHIQNVFSEVFYRKSQLMQEDLEFTVRHGMLDELYFTDDASSDRPLTEGFIEIQTRCVGLNFRDVLIAMGQLHGDLLGQGCSGVITRVGAGVTEFQVGHRVCAMSPGSLSNYTRCPAVCAWTIPESMSFEIAASIPAVFCTALYSLVDLAKLCQGESVLIHAATSRARQAAIIVAQSIRAKLAEEQIFYSRDTSFAIGIQQATGGWGVDVALNSLSGDALQTTLACVAPFGRFVELGKRDIVQNSRLEMGPFDKNISFTSVDLGLVREKRPVLLRRLLQDSLDLFVHTKAQDKWSVTPLPVSELETGFRALQEGQVIGKIAVRMMGGGDDAMVKVYPARKPGNILKSDASYIIIGGTGGIGLDLASWFLQQGAKHLILISQNGVKNGKALQTVQEITNNGARVEVCWCDISDMKDMEKQLVSVLQRPDVLPQRWSATTGNIQTAWHRLATYVFHNWHRYVVHNEEILVNNASNERGFPCMS</sequence>
<dbReference type="InterPro" id="IPR050444">
    <property type="entry name" value="Polyketide_Synthase"/>
</dbReference>
<dbReference type="InterPro" id="IPR013217">
    <property type="entry name" value="Methyltransf_12"/>
</dbReference>
<dbReference type="InterPro" id="IPR013968">
    <property type="entry name" value="PKS_KR"/>
</dbReference>
<evidence type="ECO:0000256" key="3">
    <source>
        <dbReference type="ARBA" id="ARBA00023268"/>
    </source>
</evidence>
<keyword evidence="3" id="KW-0511">Multifunctional enzyme</keyword>
<proteinExistence type="predicted"/>
<keyword evidence="7" id="KW-1185">Reference proteome</keyword>
<evidence type="ECO:0000256" key="1">
    <source>
        <dbReference type="ARBA" id="ARBA00022679"/>
    </source>
</evidence>
<dbReference type="CDD" id="cd05195">
    <property type="entry name" value="enoyl_red"/>
    <property type="match status" value="1"/>
</dbReference>
<dbReference type="PANTHER" id="PTHR45681">
    <property type="entry name" value="POLYKETIDE SYNTHASE 44-RELATED"/>
    <property type="match status" value="1"/>
</dbReference>
<dbReference type="Pfam" id="PF08242">
    <property type="entry name" value="Methyltransf_12"/>
    <property type="match status" value="1"/>
</dbReference>
<dbReference type="SUPFAM" id="SSF53335">
    <property type="entry name" value="S-adenosyl-L-methionine-dependent methyltransferases"/>
    <property type="match status" value="1"/>
</dbReference>
<protein>
    <recommendedName>
        <fullName evidence="5">PKS/mFAS DH domain-containing protein</fullName>
    </recommendedName>
</protein>
<dbReference type="OrthoDB" id="329835at2759"/>
<dbReference type="InterPro" id="IPR011032">
    <property type="entry name" value="GroES-like_sf"/>
</dbReference>
<dbReference type="InterPro" id="IPR049551">
    <property type="entry name" value="PKS_DH_C"/>
</dbReference>
<dbReference type="AlphaFoldDB" id="A0A5N5WIV7"/>
<dbReference type="InterPro" id="IPR036291">
    <property type="entry name" value="NAD(P)-bd_dom_sf"/>
</dbReference>
<dbReference type="SUPFAM" id="SSF51735">
    <property type="entry name" value="NAD(P)-binding Rossmann-fold domains"/>
    <property type="match status" value="2"/>
</dbReference>
<dbReference type="PROSITE" id="PS52019">
    <property type="entry name" value="PKS_MFAS_DH"/>
    <property type="match status" value="1"/>
</dbReference>
<dbReference type="InterPro" id="IPR056501">
    <property type="entry name" value="NAD-bd_HRPKS_sdrA"/>
</dbReference>
<accession>A0A5N5WIV7</accession>